<evidence type="ECO:0000256" key="2">
    <source>
        <dbReference type="RuleBase" id="RU367034"/>
    </source>
</evidence>
<feature type="region of interest" description="Disordered" evidence="3">
    <location>
        <begin position="355"/>
        <end position="383"/>
    </location>
</feature>
<accession>A0A2N9GAF6</accession>
<feature type="compositionally biased region" description="Polar residues" evidence="3">
    <location>
        <begin position="245"/>
        <end position="265"/>
    </location>
</feature>
<keyword evidence="2" id="KW-0963">Cytoplasm</keyword>
<feature type="compositionally biased region" description="Basic and acidic residues" evidence="3">
    <location>
        <begin position="1286"/>
        <end position="1298"/>
    </location>
</feature>
<evidence type="ECO:0000256" key="3">
    <source>
        <dbReference type="SAM" id="MobiDB-lite"/>
    </source>
</evidence>
<dbReference type="PANTHER" id="PTHR12902">
    <property type="entry name" value="WASP-1"/>
    <property type="match status" value="1"/>
</dbReference>
<keyword evidence="2" id="KW-0206">Cytoskeleton</keyword>
<evidence type="ECO:0000256" key="1">
    <source>
        <dbReference type="ARBA" id="ARBA00006993"/>
    </source>
</evidence>
<comment type="function">
    <text evidence="2">Involved in regulation of actin and microtubule organization. Part of a WAVE complex that activates the Arp2/3 complex.</text>
</comment>
<feature type="compositionally biased region" description="Basic and acidic residues" evidence="3">
    <location>
        <begin position="1222"/>
        <end position="1235"/>
    </location>
</feature>
<dbReference type="GO" id="GO:0034237">
    <property type="term" value="F:protein kinase A regulatory subunit binding"/>
    <property type="evidence" value="ECO:0007669"/>
    <property type="project" value="TreeGrafter"/>
</dbReference>
<proteinExistence type="inferred from homology"/>
<organism evidence="4">
    <name type="scientific">Fagus sylvatica</name>
    <name type="common">Beechnut</name>
    <dbReference type="NCBI Taxonomy" id="28930"/>
    <lineage>
        <taxon>Eukaryota</taxon>
        <taxon>Viridiplantae</taxon>
        <taxon>Streptophyta</taxon>
        <taxon>Embryophyta</taxon>
        <taxon>Tracheophyta</taxon>
        <taxon>Spermatophyta</taxon>
        <taxon>Magnoliopsida</taxon>
        <taxon>eudicotyledons</taxon>
        <taxon>Gunneridae</taxon>
        <taxon>Pentapetalae</taxon>
        <taxon>rosids</taxon>
        <taxon>fabids</taxon>
        <taxon>Fagales</taxon>
        <taxon>Fagaceae</taxon>
        <taxon>Fagus</taxon>
    </lineage>
</organism>
<keyword evidence="2" id="KW-0009">Actin-binding</keyword>
<feature type="compositionally biased region" description="Polar residues" evidence="3">
    <location>
        <begin position="1254"/>
        <end position="1269"/>
    </location>
</feature>
<feature type="compositionally biased region" description="Basic and acidic residues" evidence="3">
    <location>
        <begin position="914"/>
        <end position="923"/>
    </location>
</feature>
<dbReference type="GO" id="GO:0003779">
    <property type="term" value="F:actin binding"/>
    <property type="evidence" value="ECO:0007669"/>
    <property type="project" value="UniProtKB-UniRule"/>
</dbReference>
<dbReference type="InterPro" id="IPR028288">
    <property type="entry name" value="SCAR/WAVE_fam"/>
</dbReference>
<dbReference type="GO" id="GO:0030036">
    <property type="term" value="P:actin cytoskeleton organization"/>
    <property type="evidence" value="ECO:0007669"/>
    <property type="project" value="UniProtKB-UniRule"/>
</dbReference>
<dbReference type="EMBL" id="OIVN01001646">
    <property type="protein sequence ID" value="SPC96211.1"/>
    <property type="molecule type" value="Genomic_DNA"/>
</dbReference>
<evidence type="ECO:0000313" key="4">
    <source>
        <dbReference type="EMBL" id="SPC96211.1"/>
    </source>
</evidence>
<comment type="subcellular location">
    <subcellularLocation>
        <location evidence="2">Cytoplasm</location>
        <location evidence="2">Cytoskeleton</location>
    </subcellularLocation>
</comment>
<feature type="region of interest" description="Disordered" evidence="3">
    <location>
        <begin position="1205"/>
        <end position="1379"/>
    </location>
</feature>
<dbReference type="Gene3D" id="1.20.5.340">
    <property type="match status" value="1"/>
</dbReference>
<feature type="region of interest" description="Disordered" evidence="3">
    <location>
        <begin position="235"/>
        <end position="265"/>
    </location>
</feature>
<feature type="region of interest" description="Disordered" evidence="3">
    <location>
        <begin position="908"/>
        <end position="937"/>
    </location>
</feature>
<dbReference type="GO" id="GO:2000601">
    <property type="term" value="P:positive regulation of Arp2/3 complex-mediated actin nucleation"/>
    <property type="evidence" value="ECO:0007669"/>
    <property type="project" value="TreeGrafter"/>
</dbReference>
<comment type="similarity">
    <text evidence="1 2">Belongs to the SCAR/WAVE family.</text>
</comment>
<feature type="compositionally biased region" description="Polar residues" evidence="3">
    <location>
        <begin position="1206"/>
        <end position="1221"/>
    </location>
</feature>
<dbReference type="PANTHER" id="PTHR12902:SF1">
    <property type="entry name" value="WISKOTT-ALDRICH SYNDROME PROTEIN FAMILY MEMBER"/>
    <property type="match status" value="1"/>
</dbReference>
<reference evidence="4" key="1">
    <citation type="submission" date="2018-02" db="EMBL/GenBank/DDBJ databases">
        <authorList>
            <person name="Cohen D.B."/>
            <person name="Kent A.D."/>
        </authorList>
    </citation>
    <scope>NUCLEOTIDE SEQUENCE</scope>
</reference>
<dbReference type="Gene3D" id="6.10.280.150">
    <property type="match status" value="1"/>
</dbReference>
<name>A0A2N9GAF6_FAGSY</name>
<protein>
    <recommendedName>
        <fullName evidence="2">Protein SCAR</fullName>
    </recommendedName>
    <alternativeName>
        <fullName evidence="2">Protein WAVE</fullName>
    </alternativeName>
</protein>
<sequence>MLFAAEIFHDLHEEVMATAARGHGLMVRVQQLEAEVPSIEKEFLSQTSHSLFFSNTGVDWHPNLRTEQNLITQGDLPRFVMDSYEECRGPPRLFLLDKFDVAGAGSCLKRYTDPSFFKVESASSRKATAEVQREKKIRKMKKKGSRWRNGETPEVQTTSHAKLHQLFLEERIEKGHSDPARLVKLKRRQLNGYPFDSKTGKSYMEKFVETSTAEQEVVHEKSVTSPLKLTMDNCSESGLDIPEISTVSPPKKSSQGKESACSSPNAQAVVSEPYMEKFNGNVIGGKIVEVPELANDGDTDEISSSTLHNVAVEKELAVDRELRTEGSVDGYHSDDLTSEIDNYMDALNTIESELETENEYRPENDLGFFTVKKDGRDSDGNDENLEFQAQFSDSQSFGNSSASDYGNGSFKNNESSFSDSDTLSSLAEHAASGDDGVAKVFPSSETCAAESVDKPSGQLMDELVGTKSHVLSVPNGTRIEEDKIPDLGEASCSSCLTDHGVHLSLDTLVGPEVEEPTSDSIKLGSKLSDINENGTNLADPRAVVSDVPSQTMNDTCLIGSAESHLDIEDPNVVSDAFLHLSDVSEPTLENEKSNNSLNEVLQAESTDEEYSENLVDGEIGSPHLSSPKEKQLLCSALPQVEVCSDLIPPTCPSDLVEPDDIVSNADDALMASGINSEDLTPMVETQKRHDLEEQELSVLTDNVPEPELASAELVVPYSDKKSDIDEILRDDGEEVGTSTCSVEAVGGDSVPPELPSNYPNDPCHEDHVNLDAAVTKPVITDVSLSAAAITSADDDLKDVVPPSPDESCSPSENHINLEESFSGFADSNQTGEFNEAVSPECLTETEAQKEVNQLEVAPADATCKSIASDHCNLRTFDDVHESSLGEQTQNSLSDNDVTTAPTYSVLSNQLSESKSPHESHLLENYEDEVSSPTCYLPEPGVPLEKSLPFKADQADVESLQEDEATYNSSKPQSEQLQSPNHIDQERCEQLQSSNYLQERCFDAPSESCAEHLPCQLSASQLLPQSANLELDGTKQAIDPLECALPSFGLLPVAAQVSLEEMPPLPPLPPMQWRMGKAQNASLASERDLVEASQQVFPLFQPFTDEKAQFGFPASKTGNLQYQNPFLPITAAEDENSLQVSEQLVSNLAQPIPFSFQLPTMVSDADSQYNFLSLEGTQTLNPFLTSPAIPDERPEYGFTALEGEKALSTSNPFSPITTNEYTTPKHDFESSQEKQSKPLNQLGPETGSEDKPHQPTLQNYSEGEQQNPFDTSIPPPTTGVEQPQQALKHDFESSQEKQSKPLNQLGPETGSEDKPLQPTLQNYSEGERQNRFDTSIPPPTTGVEHPQQALLAPDGETPQVPGSEGGKPNGNPAIKLPRPRSPLIDAVAAHDKSKLRKVAERVRPQIGPQEDERDSLLQQIRTKSFNLRPAAVTRPSIHGPKTNLKVAAIWMEKAKTIRQAFAGSDEDDSDGWSDC</sequence>
<feature type="region of interest" description="Disordered" evidence="3">
    <location>
        <begin position="138"/>
        <end position="158"/>
    </location>
</feature>
<dbReference type="GO" id="GO:0071933">
    <property type="term" value="F:Arp2/3 complex binding"/>
    <property type="evidence" value="ECO:0007669"/>
    <property type="project" value="TreeGrafter"/>
</dbReference>
<dbReference type="GO" id="GO:0005856">
    <property type="term" value="C:cytoskeleton"/>
    <property type="evidence" value="ECO:0007669"/>
    <property type="project" value="UniProtKB-SubCell"/>
</dbReference>
<gene>
    <name evidence="4" type="ORF">FSB_LOCUS24093</name>
</gene>